<evidence type="ECO:0000256" key="1">
    <source>
        <dbReference type="SAM" id="MobiDB-lite"/>
    </source>
</evidence>
<keyword evidence="2" id="KW-1133">Transmembrane helix</keyword>
<accession>A0AAD9JS04</accession>
<organism evidence="3 4">
    <name type="scientific">Paralvinella palmiformis</name>
    <dbReference type="NCBI Taxonomy" id="53620"/>
    <lineage>
        <taxon>Eukaryota</taxon>
        <taxon>Metazoa</taxon>
        <taxon>Spiralia</taxon>
        <taxon>Lophotrochozoa</taxon>
        <taxon>Annelida</taxon>
        <taxon>Polychaeta</taxon>
        <taxon>Sedentaria</taxon>
        <taxon>Canalipalpata</taxon>
        <taxon>Terebellida</taxon>
        <taxon>Terebelliformia</taxon>
        <taxon>Alvinellidae</taxon>
        <taxon>Paralvinella</taxon>
    </lineage>
</organism>
<feature type="region of interest" description="Disordered" evidence="1">
    <location>
        <begin position="72"/>
        <end position="193"/>
    </location>
</feature>
<feature type="transmembrane region" description="Helical" evidence="2">
    <location>
        <begin position="201"/>
        <end position="222"/>
    </location>
</feature>
<proteinExistence type="predicted"/>
<keyword evidence="4" id="KW-1185">Reference proteome</keyword>
<gene>
    <name evidence="3" type="ORF">LSH36_189g06074</name>
</gene>
<keyword evidence="2" id="KW-0812">Transmembrane</keyword>
<dbReference type="Proteomes" id="UP001208570">
    <property type="component" value="Unassembled WGS sequence"/>
</dbReference>
<protein>
    <submittedName>
        <fullName evidence="3">Uncharacterized protein</fullName>
    </submittedName>
</protein>
<sequence length="226" mass="24983">MQHLDIPRGMKTSASYDNLGLANPRVQMLKTDNDGHRGRVGRRGSAPFIQFPQSAQNSPKIHRKMYDNPERQYSRSAHNSPLPTRAKMSKNFSAVDLRRVDDEQKLPRSRTGSVDHQNIPFPVRSRRGSHADVADVVPNNGKSKDKTTPNGVEKTLPKTSNGDVEKGMTSPPSPTSPPTPPTSPRSPNSPRSSKKCAIRSILKYLCVIVFLVCVAVIAFVIYQQGM</sequence>
<feature type="compositionally biased region" description="Basic and acidic residues" evidence="1">
    <location>
        <begin position="96"/>
        <end position="106"/>
    </location>
</feature>
<comment type="caution">
    <text evidence="3">The sequence shown here is derived from an EMBL/GenBank/DDBJ whole genome shotgun (WGS) entry which is preliminary data.</text>
</comment>
<evidence type="ECO:0000313" key="4">
    <source>
        <dbReference type="Proteomes" id="UP001208570"/>
    </source>
</evidence>
<keyword evidence="2" id="KW-0472">Membrane</keyword>
<dbReference type="AlphaFoldDB" id="A0AAD9JS04"/>
<reference evidence="3" key="1">
    <citation type="journal article" date="2023" name="Mol. Biol. Evol.">
        <title>Third-Generation Sequencing Reveals the Adaptive Role of the Epigenome in Three Deep-Sea Polychaetes.</title>
        <authorList>
            <person name="Perez M."/>
            <person name="Aroh O."/>
            <person name="Sun Y."/>
            <person name="Lan Y."/>
            <person name="Juniper S.K."/>
            <person name="Young C.R."/>
            <person name="Angers B."/>
            <person name="Qian P.Y."/>
        </authorList>
    </citation>
    <scope>NUCLEOTIDE SEQUENCE</scope>
    <source>
        <strain evidence="3">P08H-3</strain>
    </source>
</reference>
<evidence type="ECO:0000256" key="2">
    <source>
        <dbReference type="SAM" id="Phobius"/>
    </source>
</evidence>
<evidence type="ECO:0000313" key="3">
    <source>
        <dbReference type="EMBL" id="KAK2157550.1"/>
    </source>
</evidence>
<dbReference type="EMBL" id="JAODUP010000189">
    <property type="protein sequence ID" value="KAK2157550.1"/>
    <property type="molecule type" value="Genomic_DNA"/>
</dbReference>
<name>A0AAD9JS04_9ANNE</name>
<feature type="compositionally biased region" description="Pro residues" evidence="1">
    <location>
        <begin position="171"/>
        <end position="184"/>
    </location>
</feature>